<dbReference type="InterPro" id="IPR036761">
    <property type="entry name" value="TTHA0802/YceI-like_sf"/>
</dbReference>
<protein>
    <recommendedName>
        <fullName evidence="3">YceI family protein</fullName>
    </recommendedName>
</protein>
<name>A0ABW1K342_9ACTN</name>
<keyword evidence="2" id="KW-1185">Reference proteome</keyword>
<gene>
    <name evidence="1" type="ORF">ACFP2T_06505</name>
</gene>
<evidence type="ECO:0008006" key="3">
    <source>
        <dbReference type="Google" id="ProtNLM"/>
    </source>
</evidence>
<dbReference type="RefSeq" id="WP_377418468.1">
    <property type="nucleotide sequence ID" value="NZ_JBHSPR010000007.1"/>
</dbReference>
<dbReference type="EMBL" id="JBHSPR010000007">
    <property type="protein sequence ID" value="MFC6015840.1"/>
    <property type="molecule type" value="Genomic_DNA"/>
</dbReference>
<evidence type="ECO:0000313" key="2">
    <source>
        <dbReference type="Proteomes" id="UP001596203"/>
    </source>
</evidence>
<evidence type="ECO:0000313" key="1">
    <source>
        <dbReference type="EMBL" id="MFC6015840.1"/>
    </source>
</evidence>
<dbReference type="Proteomes" id="UP001596203">
    <property type="component" value="Unassembled WGS sequence"/>
</dbReference>
<comment type="caution">
    <text evidence="1">The sequence shown here is derived from an EMBL/GenBank/DDBJ whole genome shotgun (WGS) entry which is preliminary data.</text>
</comment>
<sequence>MPDRRRTVSPGQQLEPVVQRVSRPVPLTVETVAGGGATLTARARTSIDRYAFGLTNARGMTGRRLHLTLDVVAVHA</sequence>
<proteinExistence type="predicted"/>
<accession>A0ABW1K342</accession>
<dbReference type="SUPFAM" id="SSF101874">
    <property type="entry name" value="YceI-like"/>
    <property type="match status" value="1"/>
</dbReference>
<organism evidence="1 2">
    <name type="scientific">Plantactinospora solaniradicis</name>
    <dbReference type="NCBI Taxonomy" id="1723736"/>
    <lineage>
        <taxon>Bacteria</taxon>
        <taxon>Bacillati</taxon>
        <taxon>Actinomycetota</taxon>
        <taxon>Actinomycetes</taxon>
        <taxon>Micromonosporales</taxon>
        <taxon>Micromonosporaceae</taxon>
        <taxon>Plantactinospora</taxon>
    </lineage>
</organism>
<reference evidence="2" key="1">
    <citation type="journal article" date="2019" name="Int. J. Syst. Evol. Microbiol.">
        <title>The Global Catalogue of Microorganisms (GCM) 10K type strain sequencing project: providing services to taxonomists for standard genome sequencing and annotation.</title>
        <authorList>
            <consortium name="The Broad Institute Genomics Platform"/>
            <consortium name="The Broad Institute Genome Sequencing Center for Infectious Disease"/>
            <person name="Wu L."/>
            <person name="Ma J."/>
        </authorList>
    </citation>
    <scope>NUCLEOTIDE SEQUENCE [LARGE SCALE GENOMIC DNA]</scope>
    <source>
        <strain evidence="2">ZS-35-S2</strain>
    </source>
</reference>